<reference evidence="2 3" key="1">
    <citation type="submission" date="2020-08" db="EMBL/GenBank/DDBJ databases">
        <title>Genomic Encyclopedia of Type Strains, Phase IV (KMG-IV): sequencing the most valuable type-strain genomes for metagenomic binning, comparative biology and taxonomic classification.</title>
        <authorList>
            <person name="Goeker M."/>
        </authorList>
    </citation>
    <scope>NUCLEOTIDE SEQUENCE [LARGE SCALE GENOMIC DNA]</scope>
    <source>
        <strain evidence="2 3">DSM 4737</strain>
    </source>
</reference>
<evidence type="ECO:0000313" key="2">
    <source>
        <dbReference type="EMBL" id="MBB5746608.1"/>
    </source>
</evidence>
<evidence type="ECO:0000313" key="3">
    <source>
        <dbReference type="Proteomes" id="UP000545037"/>
    </source>
</evidence>
<dbReference type="PANTHER" id="PTHR12147:SF26">
    <property type="entry name" value="PEPTIDASE M28 DOMAIN-CONTAINING PROTEIN"/>
    <property type="match status" value="1"/>
</dbReference>
<dbReference type="SUPFAM" id="SSF53187">
    <property type="entry name" value="Zn-dependent exopeptidases"/>
    <property type="match status" value="1"/>
</dbReference>
<comment type="caution">
    <text evidence="2">The sequence shown here is derived from an EMBL/GenBank/DDBJ whole genome shotgun (WGS) entry which is preliminary data.</text>
</comment>
<dbReference type="Proteomes" id="UP000545037">
    <property type="component" value="Unassembled WGS sequence"/>
</dbReference>
<proteinExistence type="predicted"/>
<name>A0A7W9FGF6_9CAUL</name>
<feature type="domain" description="Peptidase M28" evidence="1">
    <location>
        <begin position="224"/>
        <end position="416"/>
    </location>
</feature>
<organism evidence="2 3">
    <name type="scientific">Brevundimonas variabilis</name>
    <dbReference type="NCBI Taxonomy" id="74312"/>
    <lineage>
        <taxon>Bacteria</taxon>
        <taxon>Pseudomonadati</taxon>
        <taxon>Pseudomonadota</taxon>
        <taxon>Alphaproteobacteria</taxon>
        <taxon>Caulobacterales</taxon>
        <taxon>Caulobacteraceae</taxon>
        <taxon>Brevundimonas</taxon>
    </lineage>
</organism>
<accession>A0A7W9FGF6</accession>
<gene>
    <name evidence="2" type="ORF">GGR13_002212</name>
</gene>
<dbReference type="Gene3D" id="3.50.30.30">
    <property type="match status" value="1"/>
</dbReference>
<dbReference type="EMBL" id="JACHOR010000003">
    <property type="protein sequence ID" value="MBB5746608.1"/>
    <property type="molecule type" value="Genomic_DNA"/>
</dbReference>
<evidence type="ECO:0000259" key="1">
    <source>
        <dbReference type="Pfam" id="PF04389"/>
    </source>
</evidence>
<dbReference type="Gene3D" id="3.40.630.10">
    <property type="entry name" value="Zn peptidases"/>
    <property type="match status" value="1"/>
</dbReference>
<dbReference type="InterPro" id="IPR007484">
    <property type="entry name" value="Peptidase_M28"/>
</dbReference>
<dbReference type="AlphaFoldDB" id="A0A7W9FGF6"/>
<dbReference type="InterPro" id="IPR045175">
    <property type="entry name" value="M28_fam"/>
</dbReference>
<dbReference type="GO" id="GO:0006508">
    <property type="term" value="P:proteolysis"/>
    <property type="evidence" value="ECO:0007669"/>
    <property type="project" value="InterPro"/>
</dbReference>
<dbReference type="PANTHER" id="PTHR12147">
    <property type="entry name" value="METALLOPEPTIDASE M28 FAMILY MEMBER"/>
    <property type="match status" value="1"/>
</dbReference>
<sequence length="440" mass="47209">MADLTAVTAVSRRAKADGLLDYGRVPGTIYDGLTASWLERRFREAGLSQVRQDPYDLPDPEWMLDGVSLDIDTGRGTVSMPSAFTPDQSPVTPPEGTTAEIIDIGDGSAAARARRDLSGKIVLVHSRVEGIAYDHPARALVPDLEREGIAGLILAIRQPGDPQTRYAVQPGPIRFRVTRTPWITISGADALTLSTLIDQAPGKACLKATIRVEGRLTPPGRSQNIMGVVPGRSDEVTLVTAHTDSRWEGATDNASGVSLLLGLARHFASRPLPERTLVFVATGGHHNGPSSGQKHIIAAHPDLIGRCALIVNLEHVGSREPDGRGGLQERAGPNVMFVPNQNPDLLRLVEAGVAAHGVPVLRPVQTFWTADYYVHARLGTPAVMILQPSFWYHTEADTMDKVHPEDLSAMARLHADLISGADAVSRADLRIGVPSLSFGT</sequence>
<dbReference type="GO" id="GO:0008235">
    <property type="term" value="F:metalloexopeptidase activity"/>
    <property type="evidence" value="ECO:0007669"/>
    <property type="project" value="InterPro"/>
</dbReference>
<dbReference type="Pfam" id="PF04389">
    <property type="entry name" value="Peptidase_M28"/>
    <property type="match status" value="1"/>
</dbReference>
<keyword evidence="3" id="KW-1185">Reference proteome</keyword>
<protein>
    <recommendedName>
        <fullName evidence="1">Peptidase M28 domain-containing protein</fullName>
    </recommendedName>
</protein>